<proteinExistence type="predicted"/>
<organism evidence="1 2">
    <name type="scientific">Luteibacter jiangsuensis</name>
    <dbReference type="NCBI Taxonomy" id="637577"/>
    <lineage>
        <taxon>Bacteria</taxon>
        <taxon>Pseudomonadati</taxon>
        <taxon>Pseudomonadota</taxon>
        <taxon>Gammaproteobacteria</taxon>
        <taxon>Lysobacterales</taxon>
        <taxon>Rhodanobacteraceae</taxon>
        <taxon>Luteibacter</taxon>
    </lineage>
</organism>
<dbReference type="InterPro" id="IPR020354">
    <property type="entry name" value="Competence_nuclease_inhibitor"/>
</dbReference>
<keyword evidence="2" id="KW-1185">Reference proteome</keyword>
<dbReference type="RefSeq" id="WP_306846682.1">
    <property type="nucleotide sequence ID" value="NZ_JAUSSK010000001.1"/>
</dbReference>
<sequence length="153" mass="17045">MDRTLIDVRLTRRQIVVCWAAMDSPFSAWSERQIAQGFAWRPGSASFRLYQEDGPHQIQVTRVRGYQLMAADAVRVIEVPFLLPMVSGIEVGGVGDTRMIAWLPGSYLLRATFFDSPRMELTFLADAEPRFAIPVADPAITRLADFDLAAVAA</sequence>
<reference evidence="1 2" key="1">
    <citation type="submission" date="2023-07" db="EMBL/GenBank/DDBJ databases">
        <title>Sorghum-associated microbial communities from plants grown in Nebraska, USA.</title>
        <authorList>
            <person name="Schachtman D."/>
        </authorList>
    </citation>
    <scope>NUCLEOTIDE SEQUENCE [LARGE SCALE GENOMIC DNA]</scope>
    <source>
        <strain evidence="1 2">CC60</strain>
    </source>
</reference>
<dbReference type="Pfam" id="PF11033">
    <property type="entry name" value="ComJ"/>
    <property type="match status" value="1"/>
</dbReference>
<evidence type="ECO:0000313" key="1">
    <source>
        <dbReference type="EMBL" id="MDQ0008051.1"/>
    </source>
</evidence>
<dbReference type="Proteomes" id="UP001237737">
    <property type="component" value="Unassembled WGS sequence"/>
</dbReference>
<accession>A0ABT9SSS8</accession>
<name>A0ABT9SSS8_9GAMM</name>
<dbReference type="EMBL" id="JAUSSK010000001">
    <property type="protein sequence ID" value="MDQ0008051.1"/>
    <property type="molecule type" value="Genomic_DNA"/>
</dbReference>
<dbReference type="InterPro" id="IPR038691">
    <property type="entry name" value="ComJ_sf"/>
</dbReference>
<evidence type="ECO:0000313" key="2">
    <source>
        <dbReference type="Proteomes" id="UP001237737"/>
    </source>
</evidence>
<protein>
    <recommendedName>
        <fullName evidence="3">Competence protein J (ComJ)</fullName>
    </recommendedName>
</protein>
<evidence type="ECO:0008006" key="3">
    <source>
        <dbReference type="Google" id="ProtNLM"/>
    </source>
</evidence>
<gene>
    <name evidence="1" type="ORF">J2T07_000210</name>
</gene>
<dbReference type="Gene3D" id="2.60.34.30">
    <property type="entry name" value="Competence, DNA-entry nuclease inhibitor, ComJ"/>
    <property type="match status" value="1"/>
</dbReference>
<comment type="caution">
    <text evidence="1">The sequence shown here is derived from an EMBL/GenBank/DDBJ whole genome shotgun (WGS) entry which is preliminary data.</text>
</comment>